<dbReference type="Bgee" id="ENSMUSG00000025759">
    <property type="expression patterns" value="Expressed in white adipose tissue and 66 other cell types or tissues"/>
</dbReference>
<dbReference type="ExpressionAtlas" id="A0A0N4SVE9">
    <property type="expression patterns" value="baseline and differential"/>
</dbReference>
<reference evidence="1 3" key="2">
    <citation type="journal article" date="2011" name="PLoS Biol.">
        <title>Modernizing reference genome assemblies.</title>
        <authorList>
            <person name="Church D.M."/>
            <person name="Schneider V.A."/>
            <person name="Graves T."/>
            <person name="Auger K."/>
            <person name="Cunningham F."/>
            <person name="Bouk N."/>
            <person name="Chen H.C."/>
            <person name="Agarwala R."/>
            <person name="McLaren W.M."/>
            <person name="Ritchie G.R."/>
            <person name="Albracht D."/>
            <person name="Kremitzki M."/>
            <person name="Rock S."/>
            <person name="Kotkiewicz H."/>
            <person name="Kremitzki C."/>
            <person name="Wollam A."/>
            <person name="Trani L."/>
            <person name="Fulton L."/>
            <person name="Fulton R."/>
            <person name="Matthews L."/>
            <person name="Whitehead S."/>
            <person name="Chow W."/>
            <person name="Torrance J."/>
            <person name="Dunn M."/>
            <person name="Harden G."/>
            <person name="Threadgold G."/>
            <person name="Wood J."/>
            <person name="Collins J."/>
            <person name="Heath P."/>
            <person name="Griffiths G."/>
            <person name="Pelan S."/>
            <person name="Grafham D."/>
            <person name="Eichler E.E."/>
            <person name="Weinstock G."/>
            <person name="Mardis E.R."/>
            <person name="Wilson R.K."/>
            <person name="Howe K."/>
            <person name="Flicek P."/>
            <person name="Hubbard T."/>
        </authorList>
    </citation>
    <scope>NUCLEOTIDE SEQUENCE [LARGE SCALE GENOMIC DNA]</scope>
    <source>
        <strain evidence="1 3">C57BL/6J</strain>
    </source>
</reference>
<dbReference type="Ensembl" id="ENSMUST00000204054.2">
    <property type="protein sequence ID" value="ENSMUSP00000145074.2"/>
    <property type="gene ID" value="ENSMUSG00000025759.12"/>
</dbReference>
<keyword evidence="4" id="KW-1267">Proteomics identification</keyword>
<dbReference type="VEuPathDB" id="HostDB:ENSMUSG00000025759"/>
<organism evidence="1 3">
    <name type="scientific">Mus musculus</name>
    <name type="common">Mouse</name>
    <dbReference type="NCBI Taxonomy" id="10090"/>
    <lineage>
        <taxon>Eukaryota</taxon>
        <taxon>Metazoa</taxon>
        <taxon>Chordata</taxon>
        <taxon>Craniata</taxon>
        <taxon>Vertebrata</taxon>
        <taxon>Euteleostomi</taxon>
        <taxon>Mammalia</taxon>
        <taxon>Eutheria</taxon>
        <taxon>Euarchontoglires</taxon>
        <taxon>Glires</taxon>
        <taxon>Rodentia</taxon>
        <taxon>Myomorpha</taxon>
        <taxon>Muroidea</taxon>
        <taxon>Muridae</taxon>
        <taxon>Murinae</taxon>
        <taxon>Mus</taxon>
        <taxon>Mus</taxon>
    </lineage>
</organism>
<gene>
    <name evidence="1 2" type="primary">Mfsd8</name>
</gene>
<reference evidence="1 3" key="1">
    <citation type="journal article" date="2009" name="PLoS Biol.">
        <title>Lineage-specific biology revealed by a finished genome assembly of the mouse.</title>
        <authorList>
            <consortium name="Mouse Genome Sequencing Consortium"/>
            <person name="Church D.M."/>
            <person name="Goodstadt L."/>
            <person name="Hillier L.W."/>
            <person name="Zody M.C."/>
            <person name="Goldstein S."/>
            <person name="She X."/>
            <person name="Bult C.J."/>
            <person name="Agarwala R."/>
            <person name="Cherry J.L."/>
            <person name="DiCuccio M."/>
            <person name="Hlavina W."/>
            <person name="Kapustin Y."/>
            <person name="Meric P."/>
            <person name="Maglott D."/>
            <person name="Birtle Z."/>
            <person name="Marques A.C."/>
            <person name="Graves T."/>
            <person name="Zhou S."/>
            <person name="Teague B."/>
            <person name="Potamousis K."/>
            <person name="Churas C."/>
            <person name="Place M."/>
            <person name="Herschleb J."/>
            <person name="Runnheim R."/>
            <person name="Forrest D."/>
            <person name="Amos-Landgraf J."/>
            <person name="Schwartz D.C."/>
            <person name="Cheng Z."/>
            <person name="Lindblad-Toh K."/>
            <person name="Eichler E.E."/>
            <person name="Ponting C.P."/>
        </authorList>
    </citation>
    <scope>NUCLEOTIDE SEQUENCE [LARGE SCALE GENOMIC DNA]</scope>
    <source>
        <strain evidence="1 3">C57BL/6J</strain>
    </source>
</reference>
<protein>
    <submittedName>
        <fullName evidence="1">Major facilitator superfamily domain containing 8</fullName>
    </submittedName>
</protein>
<reference evidence="1" key="4">
    <citation type="submission" date="2025-09" db="UniProtKB">
        <authorList>
            <consortium name="Ensembl"/>
        </authorList>
    </citation>
    <scope>IDENTIFICATION</scope>
    <source>
        <strain evidence="1">C57BL/6J</strain>
    </source>
</reference>
<evidence type="ECO:0000313" key="3">
    <source>
        <dbReference type="Proteomes" id="UP000000589"/>
    </source>
</evidence>
<dbReference type="ProteomicsDB" id="347648"/>
<reference evidence="1" key="3">
    <citation type="submission" date="2025-08" db="UniProtKB">
        <authorList>
            <consortium name="Ensembl"/>
        </authorList>
    </citation>
    <scope>IDENTIFICATION</scope>
    <source>
        <strain evidence="1">C57BL/6J</strain>
    </source>
</reference>
<sequence>MANLGSEAEREPLLGPGSPGSRLIRQLMQVFWAGLLLHIVLAKW</sequence>
<dbReference type="Proteomes" id="UP000000589">
    <property type="component" value="Chromosome 3"/>
</dbReference>
<dbReference type="MGI" id="MGI:1919425">
    <property type="gene designation" value="Mfsd8"/>
</dbReference>
<keyword evidence="3" id="KW-1185">Reference proteome</keyword>
<dbReference type="GeneTree" id="ENSGT00530000063854"/>
<evidence type="ECO:0000313" key="2">
    <source>
        <dbReference type="MGI" id="MGI:1919425"/>
    </source>
</evidence>
<accession>A0A0N4SVE9</accession>
<proteinExistence type="evidence at protein level"/>
<name>A0A0N4SVE9_MOUSE</name>
<dbReference type="Antibodypedia" id="45354">
    <property type="antibodies" value="58 antibodies from 20 providers"/>
</dbReference>
<evidence type="ECO:0000313" key="1">
    <source>
        <dbReference type="Ensembl" id="ENSMUSP00000145074.2"/>
    </source>
</evidence>
<dbReference type="AGR" id="MGI:1919425"/>
<dbReference type="AlphaFoldDB" id="A0A0N4SVE9"/>
<evidence type="ECO:0007829" key="4">
    <source>
        <dbReference type="ProteomicsDB" id="A0A0N4SVE9"/>
    </source>
</evidence>